<accession>A0A371C699</accession>
<gene>
    <name evidence="2" type="ORF">B0I71DRAFT_140658</name>
</gene>
<dbReference type="AlphaFoldDB" id="A0A371C699"/>
<dbReference type="Proteomes" id="UP000256601">
    <property type="component" value="Unassembled WGS sequence"/>
</dbReference>
<feature type="transmembrane region" description="Helical" evidence="1">
    <location>
        <begin position="12"/>
        <end position="34"/>
    </location>
</feature>
<evidence type="ECO:0000256" key="1">
    <source>
        <dbReference type="SAM" id="Phobius"/>
    </source>
</evidence>
<keyword evidence="1" id="KW-0472">Membrane</keyword>
<evidence type="ECO:0008006" key="4">
    <source>
        <dbReference type="Google" id="ProtNLM"/>
    </source>
</evidence>
<name>A0A371C699_YARLL</name>
<keyword evidence="1" id="KW-0812">Transmembrane</keyword>
<evidence type="ECO:0000313" key="3">
    <source>
        <dbReference type="Proteomes" id="UP000256601"/>
    </source>
</evidence>
<keyword evidence="1" id="KW-1133">Transmembrane helix</keyword>
<feature type="transmembrane region" description="Helical" evidence="1">
    <location>
        <begin position="40"/>
        <end position="64"/>
    </location>
</feature>
<reference evidence="2 3" key="1">
    <citation type="submission" date="2018-07" db="EMBL/GenBank/DDBJ databases">
        <title>Draft Genome Assemblies for Five Robust Yarrowia lipolytica Strains Exhibiting High Lipid Production and Pentose Sugar Utilization and Sugar Alcohol Secretion from Undetoxified Lignocellulosic Biomass Hydrolysates.</title>
        <authorList>
            <consortium name="DOE Joint Genome Institute"/>
            <person name="Walker C."/>
            <person name="Ryu S."/>
            <person name="Na H."/>
            <person name="Zane M."/>
            <person name="LaButti K."/>
            <person name="Lipzen A."/>
            <person name="Haridas S."/>
            <person name="Barry K."/>
            <person name="Grigoriev I.V."/>
            <person name="Quarterman J."/>
            <person name="Slininger P."/>
            <person name="Dien B."/>
            <person name="Trinh C.T."/>
        </authorList>
    </citation>
    <scope>NUCLEOTIDE SEQUENCE [LARGE SCALE GENOMIC DNA]</scope>
    <source>
        <strain evidence="2 3">YB392</strain>
    </source>
</reference>
<sequence length="165" mass="18936">MTLQTLMVNIRSFQIPLCGVSWGFYLVRVLDIIIESRTDILSYSWGLVTFMFVSTCMWLSYIMIEPHRAREKTRGDVTLVCEVIMTILWLGFLAWVLAEGLVYCSKQSELSHAKPTILDGVYRTSVSHNASQPDYSSTGQIWDLQLVLQFCLWSQPVSYLFLHGL</sequence>
<feature type="transmembrane region" description="Helical" evidence="1">
    <location>
        <begin position="76"/>
        <end position="98"/>
    </location>
</feature>
<dbReference type="EMBL" id="KZ858992">
    <property type="protein sequence ID" value="RDW25838.1"/>
    <property type="molecule type" value="Genomic_DNA"/>
</dbReference>
<organism evidence="2 3">
    <name type="scientific">Yarrowia lipolytica</name>
    <name type="common">Candida lipolytica</name>
    <dbReference type="NCBI Taxonomy" id="4952"/>
    <lineage>
        <taxon>Eukaryota</taxon>
        <taxon>Fungi</taxon>
        <taxon>Dikarya</taxon>
        <taxon>Ascomycota</taxon>
        <taxon>Saccharomycotina</taxon>
        <taxon>Dipodascomycetes</taxon>
        <taxon>Dipodascales</taxon>
        <taxon>Dipodascales incertae sedis</taxon>
        <taxon>Yarrowia</taxon>
    </lineage>
</organism>
<evidence type="ECO:0000313" key="2">
    <source>
        <dbReference type="EMBL" id="RDW25838.1"/>
    </source>
</evidence>
<protein>
    <recommendedName>
        <fullName evidence="4">MARVEL domain-containing protein</fullName>
    </recommendedName>
</protein>
<proteinExistence type="predicted"/>